<sequence>MIALAQQTPDVEDQLLRSELCTIVAIMNYRIKGKEYQDPITCPIMVLSFKGDRQGRILQARFDPKKRTLVMRKLYG</sequence>
<dbReference type="GeneID" id="37068890"/>
<keyword evidence="2" id="KW-1185">Reference proteome</keyword>
<gene>
    <name evidence="1" type="ORF">BO70DRAFT_396873</name>
</gene>
<comment type="caution">
    <text evidence="1">The sequence shown here is derived from an EMBL/GenBank/DDBJ whole genome shotgun (WGS) entry which is preliminary data.</text>
</comment>
<dbReference type="VEuPathDB" id="FungiDB:BO70DRAFT_396873"/>
<reference evidence="1 2" key="1">
    <citation type="submission" date="2016-12" db="EMBL/GenBank/DDBJ databases">
        <title>The genomes of Aspergillus section Nigri reveals drivers in fungal speciation.</title>
        <authorList>
            <consortium name="DOE Joint Genome Institute"/>
            <person name="Vesth T.C."/>
            <person name="Nybo J."/>
            <person name="Theobald S."/>
            <person name="Brandl J."/>
            <person name="Frisvad J.C."/>
            <person name="Nielsen K.F."/>
            <person name="Lyhne E.K."/>
            <person name="Kogle M.E."/>
            <person name="Kuo A."/>
            <person name="Riley R."/>
            <person name="Clum A."/>
            <person name="Nolan M."/>
            <person name="Lipzen A."/>
            <person name="Salamov A."/>
            <person name="Henrissat B."/>
            <person name="Wiebenga A."/>
            <person name="De Vries R.P."/>
            <person name="Grigoriev I.V."/>
            <person name="Mortensen U.H."/>
            <person name="Andersen M.R."/>
            <person name="Baker S.E."/>
        </authorList>
    </citation>
    <scope>NUCLEOTIDE SEQUENCE [LARGE SCALE GENOMIC DNA]</scope>
    <source>
        <strain evidence="1 2">CBS 117.55</strain>
    </source>
</reference>
<proteinExistence type="predicted"/>
<evidence type="ECO:0000313" key="2">
    <source>
        <dbReference type="Proteomes" id="UP000247233"/>
    </source>
</evidence>
<organism evidence="1 2">
    <name type="scientific">Aspergillus heteromorphus CBS 117.55</name>
    <dbReference type="NCBI Taxonomy" id="1448321"/>
    <lineage>
        <taxon>Eukaryota</taxon>
        <taxon>Fungi</taxon>
        <taxon>Dikarya</taxon>
        <taxon>Ascomycota</taxon>
        <taxon>Pezizomycotina</taxon>
        <taxon>Eurotiomycetes</taxon>
        <taxon>Eurotiomycetidae</taxon>
        <taxon>Eurotiales</taxon>
        <taxon>Aspergillaceae</taxon>
        <taxon>Aspergillus</taxon>
        <taxon>Aspergillus subgen. Circumdati</taxon>
    </lineage>
</organism>
<dbReference type="EMBL" id="MSFL01000014">
    <property type="protein sequence ID" value="PWY80578.1"/>
    <property type="molecule type" value="Genomic_DNA"/>
</dbReference>
<dbReference type="RefSeq" id="XP_025398881.1">
    <property type="nucleotide sequence ID" value="XM_025546653.1"/>
</dbReference>
<protein>
    <submittedName>
        <fullName evidence="1">Uncharacterized protein</fullName>
    </submittedName>
</protein>
<dbReference type="AlphaFoldDB" id="A0A317W6E4"/>
<name>A0A317W6E4_9EURO</name>
<accession>A0A317W6E4</accession>
<dbReference type="OrthoDB" id="4177740at2759"/>
<evidence type="ECO:0000313" key="1">
    <source>
        <dbReference type="EMBL" id="PWY80578.1"/>
    </source>
</evidence>
<dbReference type="Proteomes" id="UP000247233">
    <property type="component" value="Unassembled WGS sequence"/>
</dbReference>